<evidence type="ECO:0000313" key="2">
    <source>
        <dbReference type="EMBL" id="MSU00001.1"/>
    </source>
</evidence>
<dbReference type="PROSITE" id="PS50851">
    <property type="entry name" value="CHEW"/>
    <property type="match status" value="1"/>
</dbReference>
<organism evidence="2 3">
    <name type="scientific">Tissierella pigra</name>
    <dbReference type="NCBI Taxonomy" id="2607614"/>
    <lineage>
        <taxon>Bacteria</taxon>
        <taxon>Bacillati</taxon>
        <taxon>Bacillota</taxon>
        <taxon>Tissierellia</taxon>
        <taxon>Tissierellales</taxon>
        <taxon>Tissierellaceae</taxon>
        <taxon>Tissierella</taxon>
    </lineage>
</organism>
<dbReference type="GO" id="GO:0006935">
    <property type="term" value="P:chemotaxis"/>
    <property type="evidence" value="ECO:0007669"/>
    <property type="project" value="InterPro"/>
</dbReference>
<dbReference type="Pfam" id="PF01584">
    <property type="entry name" value="CheW"/>
    <property type="match status" value="1"/>
</dbReference>
<dbReference type="InterPro" id="IPR036061">
    <property type="entry name" value="CheW-like_dom_sf"/>
</dbReference>
<dbReference type="InterPro" id="IPR039315">
    <property type="entry name" value="CheW"/>
</dbReference>
<keyword evidence="3" id="KW-1185">Reference proteome</keyword>
<evidence type="ECO:0000259" key="1">
    <source>
        <dbReference type="PROSITE" id="PS50851"/>
    </source>
</evidence>
<feature type="domain" description="CheW-like" evidence="1">
    <location>
        <begin position="6"/>
        <end position="143"/>
    </location>
</feature>
<proteinExistence type="predicted"/>
<evidence type="ECO:0000313" key="3">
    <source>
        <dbReference type="Proteomes" id="UP000469523"/>
    </source>
</evidence>
<dbReference type="SMART" id="SM00260">
    <property type="entry name" value="CheW"/>
    <property type="match status" value="1"/>
</dbReference>
<dbReference type="Proteomes" id="UP000469523">
    <property type="component" value="Unassembled WGS sequence"/>
</dbReference>
<dbReference type="InterPro" id="IPR002545">
    <property type="entry name" value="CheW-lke_dom"/>
</dbReference>
<dbReference type="GO" id="GO:0007165">
    <property type="term" value="P:signal transduction"/>
    <property type="evidence" value="ECO:0007669"/>
    <property type="project" value="InterPro"/>
</dbReference>
<dbReference type="AlphaFoldDB" id="A0A6N7XDA0"/>
<dbReference type="SUPFAM" id="SSF50341">
    <property type="entry name" value="CheW-like"/>
    <property type="match status" value="1"/>
</dbReference>
<dbReference type="PANTHER" id="PTHR22617:SF23">
    <property type="entry name" value="CHEMOTAXIS PROTEIN CHEW"/>
    <property type="match status" value="1"/>
</dbReference>
<sequence length="143" mass="16196">MTDTIDNKYVVFKLEKEYYGIPISKVISIEKMEESTRIPNAPSHVKGVINLRGEVISLIDLRLKLNLKPKEINNNTRIIIVSDDEVLAGLIVDSSSEVIEIDKEVIDNTPVSSDNEYLSYVYGIGKLTDRLIILLELSKILEY</sequence>
<gene>
    <name evidence="2" type="ORF">FYJ83_00790</name>
</gene>
<name>A0A6N7XDA0_9FIRM</name>
<dbReference type="PANTHER" id="PTHR22617">
    <property type="entry name" value="CHEMOTAXIS SENSOR HISTIDINE KINASE-RELATED"/>
    <property type="match status" value="1"/>
</dbReference>
<comment type="caution">
    <text evidence="2">The sequence shown here is derived from an EMBL/GenBank/DDBJ whole genome shotgun (WGS) entry which is preliminary data.</text>
</comment>
<dbReference type="Gene3D" id="2.30.30.40">
    <property type="entry name" value="SH3 Domains"/>
    <property type="match status" value="1"/>
</dbReference>
<protein>
    <submittedName>
        <fullName evidence="2">Chemotaxis protein CheW</fullName>
    </submittedName>
</protein>
<dbReference type="Gene3D" id="2.40.50.180">
    <property type="entry name" value="CheA-289, Domain 4"/>
    <property type="match status" value="1"/>
</dbReference>
<reference evidence="2 3" key="1">
    <citation type="submission" date="2019-09" db="EMBL/GenBank/DDBJ databases">
        <title>In-depth cultivation of the pig gut microbiome towards novel bacterial diversity and tailored functional studies.</title>
        <authorList>
            <person name="Wylensek D."/>
            <person name="Hitch T.C.A."/>
            <person name="Clavel T."/>
        </authorList>
    </citation>
    <scope>NUCLEOTIDE SEQUENCE [LARGE SCALE GENOMIC DNA]</scope>
    <source>
        <strain evidence="2 3">WCA3-693-APC-4?</strain>
    </source>
</reference>
<accession>A0A6N7XDA0</accession>
<dbReference type="EMBL" id="VUNQ01000001">
    <property type="protein sequence ID" value="MSU00001.1"/>
    <property type="molecule type" value="Genomic_DNA"/>
</dbReference>
<dbReference type="RefSeq" id="WP_154438130.1">
    <property type="nucleotide sequence ID" value="NZ_JAHLPJ010000001.1"/>
</dbReference>
<dbReference type="CDD" id="cd00732">
    <property type="entry name" value="CheW"/>
    <property type="match status" value="1"/>
</dbReference>
<dbReference type="GO" id="GO:0005829">
    <property type="term" value="C:cytosol"/>
    <property type="evidence" value="ECO:0007669"/>
    <property type="project" value="TreeGrafter"/>
</dbReference>